<evidence type="ECO:0000256" key="6">
    <source>
        <dbReference type="ARBA" id="ARBA00021582"/>
    </source>
</evidence>
<evidence type="ECO:0000256" key="11">
    <source>
        <dbReference type="ARBA" id="ARBA00048731"/>
    </source>
</evidence>
<evidence type="ECO:0000256" key="7">
    <source>
        <dbReference type="ARBA" id="ARBA00023002"/>
    </source>
</evidence>
<evidence type="ECO:0000256" key="3">
    <source>
        <dbReference type="ARBA" id="ARBA00005854"/>
    </source>
</evidence>
<feature type="domain" description="ACT" evidence="13">
    <location>
        <begin position="319"/>
        <end position="388"/>
    </location>
</feature>
<dbReference type="PROSITE" id="PS51671">
    <property type="entry name" value="ACT"/>
    <property type="match status" value="1"/>
</dbReference>
<reference evidence="14" key="2">
    <citation type="journal article" date="2021" name="PeerJ">
        <title>Extensive microbial diversity within the chicken gut microbiome revealed by metagenomics and culture.</title>
        <authorList>
            <person name="Gilroy R."/>
            <person name="Ravi A."/>
            <person name="Getino M."/>
            <person name="Pursley I."/>
            <person name="Horton D.L."/>
            <person name="Alikhan N.F."/>
            <person name="Baker D."/>
            <person name="Gharbi K."/>
            <person name="Hall N."/>
            <person name="Watson M."/>
            <person name="Adriaenssens E.M."/>
            <person name="Foster-Nyarko E."/>
            <person name="Jarju S."/>
            <person name="Secka A."/>
            <person name="Antonio M."/>
            <person name="Oren A."/>
            <person name="Chaudhuri R.R."/>
            <person name="La Ragione R."/>
            <person name="Hildebrand F."/>
            <person name="Pallen M.J."/>
        </authorList>
    </citation>
    <scope>NUCLEOTIDE SEQUENCE</scope>
    <source>
        <strain evidence="14">4920</strain>
    </source>
</reference>
<dbReference type="GO" id="GO:0051287">
    <property type="term" value="F:NAD binding"/>
    <property type="evidence" value="ECO:0007669"/>
    <property type="project" value="InterPro"/>
</dbReference>
<dbReference type="PANTHER" id="PTHR42938">
    <property type="entry name" value="FORMATE DEHYDROGENASE 1"/>
    <property type="match status" value="1"/>
</dbReference>
<comment type="similarity">
    <text evidence="3 12">Belongs to the D-isomer specific 2-hydroxyacid dehydrogenase family.</text>
</comment>
<evidence type="ECO:0000256" key="5">
    <source>
        <dbReference type="ARBA" id="ARBA00013143"/>
    </source>
</evidence>
<dbReference type="PROSITE" id="PS00065">
    <property type="entry name" value="D_2_HYDROXYACID_DH_1"/>
    <property type="match status" value="1"/>
</dbReference>
<dbReference type="InterPro" id="IPR029752">
    <property type="entry name" value="D-isomer_DH_CS1"/>
</dbReference>
<dbReference type="AlphaFoldDB" id="A0A9D1NHX4"/>
<name>A0A9D1NHX4_9FIRM</name>
<gene>
    <name evidence="14" type="ORF">IAC74_08025</name>
</gene>
<evidence type="ECO:0000256" key="4">
    <source>
        <dbReference type="ARBA" id="ARBA00013001"/>
    </source>
</evidence>
<evidence type="ECO:0000259" key="13">
    <source>
        <dbReference type="PROSITE" id="PS51671"/>
    </source>
</evidence>
<keyword evidence="7 12" id="KW-0560">Oxidoreductase</keyword>
<dbReference type="SUPFAM" id="SSF51735">
    <property type="entry name" value="NAD(P)-binding Rossmann-fold domains"/>
    <property type="match status" value="1"/>
</dbReference>
<evidence type="ECO:0000256" key="1">
    <source>
        <dbReference type="ARBA" id="ARBA00003800"/>
    </source>
</evidence>
<dbReference type="Pfam" id="PF02826">
    <property type="entry name" value="2-Hacid_dh_C"/>
    <property type="match status" value="1"/>
</dbReference>
<proteinExistence type="inferred from homology"/>
<evidence type="ECO:0000256" key="2">
    <source>
        <dbReference type="ARBA" id="ARBA00005216"/>
    </source>
</evidence>
<accession>A0A9D1NHX4</accession>
<dbReference type="EC" id="1.1.1.399" evidence="4"/>
<comment type="catalytic activity">
    <reaction evidence="11">
        <text>(2R)-3-phosphoglycerate + NAD(+) = 3-phosphooxypyruvate + NADH + H(+)</text>
        <dbReference type="Rhea" id="RHEA:12641"/>
        <dbReference type="ChEBI" id="CHEBI:15378"/>
        <dbReference type="ChEBI" id="CHEBI:18110"/>
        <dbReference type="ChEBI" id="CHEBI:57540"/>
        <dbReference type="ChEBI" id="CHEBI:57945"/>
        <dbReference type="ChEBI" id="CHEBI:58272"/>
        <dbReference type="EC" id="1.1.1.95"/>
    </reaction>
</comment>
<evidence type="ECO:0000256" key="8">
    <source>
        <dbReference type="ARBA" id="ARBA00023027"/>
    </source>
</evidence>
<comment type="function">
    <text evidence="1">Catalyzes the reversible oxidation of 3-phospho-D-glycerate to 3-phosphonooxypyruvate, the first step of the phosphorylated L-serine biosynthesis pathway. Also catalyzes the reversible oxidation of 2-hydroxyglutarate to 2-oxoglutarate.</text>
</comment>
<dbReference type="SUPFAM" id="SSF55021">
    <property type="entry name" value="ACT-like"/>
    <property type="match status" value="1"/>
</dbReference>
<dbReference type="InterPro" id="IPR036291">
    <property type="entry name" value="NAD(P)-bd_dom_sf"/>
</dbReference>
<dbReference type="InterPro" id="IPR029753">
    <property type="entry name" value="D-isomer_DH_CS"/>
</dbReference>
<dbReference type="CDD" id="cd04901">
    <property type="entry name" value="ACT_3PGDH"/>
    <property type="match status" value="1"/>
</dbReference>
<protein>
    <recommendedName>
        <fullName evidence="6">D-3-phosphoglycerate dehydrogenase</fullName>
        <ecNumber evidence="4">1.1.1.399</ecNumber>
        <ecNumber evidence="5">1.1.1.95</ecNumber>
    </recommendedName>
    <alternativeName>
        <fullName evidence="9">2-oxoglutarate reductase</fullName>
    </alternativeName>
</protein>
<comment type="pathway">
    <text evidence="2">Amino-acid biosynthesis; L-serine biosynthesis; L-serine from 3-phospho-D-glycerate: step 1/3.</text>
</comment>
<evidence type="ECO:0000313" key="15">
    <source>
        <dbReference type="Proteomes" id="UP000886743"/>
    </source>
</evidence>
<dbReference type="InterPro" id="IPR002912">
    <property type="entry name" value="ACT_dom"/>
</dbReference>
<evidence type="ECO:0000256" key="10">
    <source>
        <dbReference type="ARBA" id="ARBA00048126"/>
    </source>
</evidence>
<dbReference type="SUPFAM" id="SSF52283">
    <property type="entry name" value="Formate/glycerate dehydrogenase catalytic domain-like"/>
    <property type="match status" value="1"/>
</dbReference>
<dbReference type="PROSITE" id="PS00671">
    <property type="entry name" value="D_2_HYDROXYACID_DH_3"/>
    <property type="match status" value="1"/>
</dbReference>
<dbReference type="InterPro" id="IPR006139">
    <property type="entry name" value="D-isomer_2_OHA_DH_cat_dom"/>
</dbReference>
<dbReference type="InterPro" id="IPR045865">
    <property type="entry name" value="ACT-like_dom_sf"/>
</dbReference>
<evidence type="ECO:0000256" key="12">
    <source>
        <dbReference type="RuleBase" id="RU003719"/>
    </source>
</evidence>
<sequence length="388" mass="41867">MNILTLNKIAACGLDELDKNIYTITDDVSADADGIILRSYSMHDMELPKSLKAVARAGAGVNNIPIDKCSEKGIVVFNTPGANANAVKEITTAALLLSSRDIIGGIEWAKTLIGNGDAVTKMVEKGKSAFAGQEIAGKTLGVIGLGAIGVMVANTALGLGMEVIGYDPYLSVDAAWNLSRSVKRAADLKDIFANCDYITLHLPLNDSTRSMLSTEQFAQMKKNVRVLNFSRGELVDTEALKKAIADGIVAKYVVDFPNEETLKMENVIAIPHLGASTKESEDNCAVMAAKELADYLENGNITNSVNLPNCYMDRETETRITIIHKNIPNMLTKFSAFVADSGLNISHMLNKSKKDYAYTIMDVDGKVSDDIVEKIKAVDDVLAVRVIV</sequence>
<dbReference type="PANTHER" id="PTHR42938:SF47">
    <property type="entry name" value="HYDROXYPYRUVATE REDUCTASE"/>
    <property type="match status" value="1"/>
</dbReference>
<dbReference type="EMBL" id="DVOF01000241">
    <property type="protein sequence ID" value="HIV03508.1"/>
    <property type="molecule type" value="Genomic_DNA"/>
</dbReference>
<keyword evidence="8" id="KW-0520">NAD</keyword>
<evidence type="ECO:0000256" key="9">
    <source>
        <dbReference type="ARBA" id="ARBA00030455"/>
    </source>
</evidence>
<comment type="catalytic activity">
    <reaction evidence="10">
        <text>(R)-2-hydroxyglutarate + NAD(+) = 2-oxoglutarate + NADH + H(+)</text>
        <dbReference type="Rhea" id="RHEA:49612"/>
        <dbReference type="ChEBI" id="CHEBI:15378"/>
        <dbReference type="ChEBI" id="CHEBI:15801"/>
        <dbReference type="ChEBI" id="CHEBI:16810"/>
        <dbReference type="ChEBI" id="CHEBI:57540"/>
        <dbReference type="ChEBI" id="CHEBI:57945"/>
        <dbReference type="EC" id="1.1.1.399"/>
    </reaction>
</comment>
<organism evidence="14 15">
    <name type="scientific">Candidatus Aphodoplasma excrementigallinarum</name>
    <dbReference type="NCBI Taxonomy" id="2840673"/>
    <lineage>
        <taxon>Bacteria</taxon>
        <taxon>Bacillati</taxon>
        <taxon>Bacillota</taxon>
        <taxon>Clostridia</taxon>
        <taxon>Eubacteriales</taxon>
        <taxon>Candidatus Aphodoplasma</taxon>
    </lineage>
</organism>
<comment type="caution">
    <text evidence="14">The sequence shown here is derived from an EMBL/GenBank/DDBJ whole genome shotgun (WGS) entry which is preliminary data.</text>
</comment>
<reference evidence="14" key="1">
    <citation type="submission" date="2020-10" db="EMBL/GenBank/DDBJ databases">
        <authorList>
            <person name="Gilroy R."/>
        </authorList>
    </citation>
    <scope>NUCLEOTIDE SEQUENCE</scope>
    <source>
        <strain evidence="14">4920</strain>
    </source>
</reference>
<dbReference type="Gene3D" id="3.30.70.260">
    <property type="match status" value="1"/>
</dbReference>
<dbReference type="CDD" id="cd12174">
    <property type="entry name" value="PGDH_like_3"/>
    <property type="match status" value="1"/>
</dbReference>
<dbReference type="EC" id="1.1.1.95" evidence="5"/>
<dbReference type="Pfam" id="PF00389">
    <property type="entry name" value="2-Hacid_dh"/>
    <property type="match status" value="1"/>
</dbReference>
<dbReference type="FunFam" id="3.40.50.720:FF:000584">
    <property type="entry name" value="D-3-phosphoglycerate dehydrogenase"/>
    <property type="match status" value="1"/>
</dbReference>
<evidence type="ECO:0000313" key="14">
    <source>
        <dbReference type="EMBL" id="HIV03508.1"/>
    </source>
</evidence>
<dbReference type="GO" id="GO:0004617">
    <property type="term" value="F:phosphoglycerate dehydrogenase activity"/>
    <property type="evidence" value="ECO:0007669"/>
    <property type="project" value="UniProtKB-EC"/>
</dbReference>
<dbReference type="InterPro" id="IPR006140">
    <property type="entry name" value="D-isomer_DH_NAD-bd"/>
</dbReference>
<dbReference type="Proteomes" id="UP000886743">
    <property type="component" value="Unassembled WGS sequence"/>
</dbReference>
<dbReference type="Gene3D" id="3.40.50.720">
    <property type="entry name" value="NAD(P)-binding Rossmann-like Domain"/>
    <property type="match status" value="2"/>
</dbReference>